<dbReference type="AlphaFoldDB" id="A0A0A9H206"/>
<accession>A0A0A9H206</accession>
<protein>
    <submittedName>
        <fullName evidence="1">Uncharacterized protein</fullName>
    </submittedName>
</protein>
<reference evidence="1" key="2">
    <citation type="journal article" date="2015" name="Data Brief">
        <title>Shoot transcriptome of the giant reed, Arundo donax.</title>
        <authorList>
            <person name="Barrero R.A."/>
            <person name="Guerrero F.D."/>
            <person name="Moolhuijzen P."/>
            <person name="Goolsby J.A."/>
            <person name="Tidwell J."/>
            <person name="Bellgard S.E."/>
            <person name="Bellgard M.I."/>
        </authorList>
    </citation>
    <scope>NUCLEOTIDE SEQUENCE</scope>
    <source>
        <tissue evidence="1">Shoot tissue taken approximately 20 cm above the soil surface</tissue>
    </source>
</reference>
<proteinExistence type="predicted"/>
<sequence length="45" mass="5141">MAQIEKISLNEFKIEGKIISFDFAGMISVVNTKYCIIYGMHLDQT</sequence>
<dbReference type="EMBL" id="GBRH01170998">
    <property type="protein sequence ID" value="JAE26898.1"/>
    <property type="molecule type" value="Transcribed_RNA"/>
</dbReference>
<reference evidence="1" key="1">
    <citation type="submission" date="2014-09" db="EMBL/GenBank/DDBJ databases">
        <authorList>
            <person name="Magalhaes I.L.F."/>
            <person name="Oliveira U."/>
            <person name="Santos F.R."/>
            <person name="Vidigal T.H.D.A."/>
            <person name="Brescovit A.D."/>
            <person name="Santos A.J."/>
        </authorList>
    </citation>
    <scope>NUCLEOTIDE SEQUENCE</scope>
    <source>
        <tissue evidence="1">Shoot tissue taken approximately 20 cm above the soil surface</tissue>
    </source>
</reference>
<evidence type="ECO:0000313" key="1">
    <source>
        <dbReference type="EMBL" id="JAE26898.1"/>
    </source>
</evidence>
<organism evidence="1">
    <name type="scientific">Arundo donax</name>
    <name type="common">Giant reed</name>
    <name type="synonym">Donax arundinaceus</name>
    <dbReference type="NCBI Taxonomy" id="35708"/>
    <lineage>
        <taxon>Eukaryota</taxon>
        <taxon>Viridiplantae</taxon>
        <taxon>Streptophyta</taxon>
        <taxon>Embryophyta</taxon>
        <taxon>Tracheophyta</taxon>
        <taxon>Spermatophyta</taxon>
        <taxon>Magnoliopsida</taxon>
        <taxon>Liliopsida</taxon>
        <taxon>Poales</taxon>
        <taxon>Poaceae</taxon>
        <taxon>PACMAD clade</taxon>
        <taxon>Arundinoideae</taxon>
        <taxon>Arundineae</taxon>
        <taxon>Arundo</taxon>
    </lineage>
</organism>
<name>A0A0A9H206_ARUDO</name>